<keyword evidence="2" id="KW-1185">Reference proteome</keyword>
<sequence length="69" mass="8129">MCGRLNIIDDMFVQALMEDLRIKNQQVEMFDDLLKPALRHDFTVQQINKPSQYQPIGQTARLIPNDYYS</sequence>
<dbReference type="RefSeq" id="WP_248949127.1">
    <property type="nucleotide sequence ID" value="NZ_JAKILB010000003.1"/>
</dbReference>
<gene>
    <name evidence="1" type="ORF">L2740_05620</name>
</gene>
<evidence type="ECO:0008006" key="3">
    <source>
        <dbReference type="Google" id="ProtNLM"/>
    </source>
</evidence>
<dbReference type="EMBL" id="JAKILB010000003">
    <property type="protein sequence ID" value="MCL1138023.1"/>
    <property type="molecule type" value="Genomic_DNA"/>
</dbReference>
<accession>A0A9X1ZAG6</accession>
<comment type="caution">
    <text evidence="1">The sequence shown here is derived from an EMBL/GenBank/DDBJ whole genome shotgun (WGS) entry which is preliminary data.</text>
</comment>
<dbReference type="AlphaFoldDB" id="A0A9X1ZAG6"/>
<proteinExistence type="predicted"/>
<evidence type="ECO:0000313" key="1">
    <source>
        <dbReference type="EMBL" id="MCL1138023.1"/>
    </source>
</evidence>
<name>A0A9X1ZAG6_9GAMM</name>
<evidence type="ECO:0000313" key="2">
    <source>
        <dbReference type="Proteomes" id="UP001139293"/>
    </source>
</evidence>
<protein>
    <recommendedName>
        <fullName evidence="3">Abasic site processing protein</fullName>
    </recommendedName>
</protein>
<reference evidence="1" key="1">
    <citation type="submission" date="2022-01" db="EMBL/GenBank/DDBJ databases">
        <title>Whole genome-based taxonomy of the Shewanellaceae.</title>
        <authorList>
            <person name="Martin-Rodriguez A.J."/>
        </authorList>
    </citation>
    <scope>NUCLEOTIDE SEQUENCE</scope>
    <source>
        <strain evidence="1">KCTC 23973</strain>
    </source>
</reference>
<organism evidence="1 2">
    <name type="scientific">Shewanella pneumatophori</name>
    <dbReference type="NCBI Taxonomy" id="314092"/>
    <lineage>
        <taxon>Bacteria</taxon>
        <taxon>Pseudomonadati</taxon>
        <taxon>Pseudomonadota</taxon>
        <taxon>Gammaproteobacteria</taxon>
        <taxon>Alteromonadales</taxon>
        <taxon>Shewanellaceae</taxon>
        <taxon>Shewanella</taxon>
    </lineage>
</organism>
<dbReference type="Proteomes" id="UP001139293">
    <property type="component" value="Unassembled WGS sequence"/>
</dbReference>